<keyword evidence="4" id="KW-1185">Reference proteome</keyword>
<dbReference type="RefSeq" id="WP_075473496.1">
    <property type="nucleotide sequence ID" value="NZ_CAWQZC010000007.1"/>
</dbReference>
<keyword evidence="2" id="KW-0472">Membrane</keyword>
<keyword evidence="1" id="KW-0175">Coiled coil</keyword>
<protein>
    <submittedName>
        <fullName evidence="3">Uncharacterized protein</fullName>
    </submittedName>
</protein>
<comment type="caution">
    <text evidence="3">The sequence shown here is derived from an EMBL/GenBank/DDBJ whole genome shotgun (WGS) entry which is preliminary data.</text>
</comment>
<keyword evidence="2" id="KW-1133">Transmembrane helix</keyword>
<name>A0ABY1HI32_9GAMM</name>
<evidence type="ECO:0000313" key="4">
    <source>
        <dbReference type="Proteomes" id="UP000182660"/>
    </source>
</evidence>
<dbReference type="GeneID" id="61297965"/>
<evidence type="ECO:0000313" key="3">
    <source>
        <dbReference type="EMBL" id="SGZ00109.1"/>
    </source>
</evidence>
<gene>
    <name evidence="3" type="ORF">MT2528_3974</name>
</gene>
<dbReference type="EMBL" id="FPLJ01000089">
    <property type="protein sequence ID" value="SGZ00109.1"/>
    <property type="molecule type" value="Genomic_DNA"/>
</dbReference>
<sequence length="178" mass="20502">MEKFNCLVDSSFNLLKASERNQAELQIAIKDLDEKSNDLEKTAENIEIKISREMIKSSNKSAKFIADKVLLDLNEVNEKANVATKQFEKIAKFSILKVGLMFFVFFIMSGALLWFMFIRNIPTIEDIYKLRAEKVSLERDIAEMKKYGKFSSCNDQPCVQIDPSTQYGSNYYIIVPNK</sequence>
<feature type="transmembrane region" description="Helical" evidence="2">
    <location>
        <begin position="95"/>
        <end position="117"/>
    </location>
</feature>
<keyword evidence="2" id="KW-0812">Transmembrane</keyword>
<evidence type="ECO:0000256" key="1">
    <source>
        <dbReference type="SAM" id="Coils"/>
    </source>
</evidence>
<accession>A0ABY1HI32</accession>
<proteinExistence type="predicted"/>
<reference evidence="3 4" key="1">
    <citation type="submission" date="2016-11" db="EMBL/GenBank/DDBJ databases">
        <authorList>
            <person name="Klemetsen T."/>
        </authorList>
    </citation>
    <scope>NUCLEOTIDE SEQUENCE [LARGE SCALE GENOMIC DNA]</scope>
    <source>
        <strain evidence="3">MT 2528</strain>
    </source>
</reference>
<feature type="coiled-coil region" evidence="1">
    <location>
        <begin position="15"/>
        <end position="49"/>
    </location>
</feature>
<evidence type="ECO:0000256" key="2">
    <source>
        <dbReference type="SAM" id="Phobius"/>
    </source>
</evidence>
<organism evidence="3 4">
    <name type="scientific">Moritella viscosa</name>
    <dbReference type="NCBI Taxonomy" id="80854"/>
    <lineage>
        <taxon>Bacteria</taxon>
        <taxon>Pseudomonadati</taxon>
        <taxon>Pseudomonadota</taxon>
        <taxon>Gammaproteobacteria</taxon>
        <taxon>Alteromonadales</taxon>
        <taxon>Moritellaceae</taxon>
        <taxon>Moritella</taxon>
    </lineage>
</organism>
<dbReference type="Proteomes" id="UP000182660">
    <property type="component" value="Unassembled WGS sequence"/>
</dbReference>